<reference evidence="1" key="2">
    <citation type="submission" date="2020-10" db="EMBL/GenBank/DDBJ databases">
        <title>Mucilaginibacter sp. nov., isolated from soil.</title>
        <authorList>
            <person name="Jeon C.O."/>
        </authorList>
    </citation>
    <scope>NUCLEOTIDE SEQUENCE</scope>
    <source>
        <strain evidence="1">R11</strain>
    </source>
</reference>
<dbReference type="RefSeq" id="WP_166584112.1">
    <property type="nucleotide sequence ID" value="NZ_WWEO01000034.1"/>
</dbReference>
<sequence length="345" mass="40101">MKPNLFSIATKELHQDAFIAWLVQWADPKNASYDETLHRLGITFVKALLAKRYPVTDEPLLKVRCGRQWENIDVYVEVETATVKYLIVIEDKTFTKKREGQLERYHLSGERWCKKFGAKLCCVYLKTGSESQKSLNLIKKDGFATFDRKDFIAILDQYPSSGSDILTDFRVRLHQLQMAHDAFETTQLGQWDDACWIGFYQYLEKNLGIIDWNLVNPPSGASFWNAVLNWDYWNGFPVYLQIEQGKLCFKISYIDAEIDTELSKSELRNRWYEIVRKAAQRQNEDAIHRPNRFGVGDYMTTAVVNAADWLGDPKQNIDPVAVISRLRHYKNFLKSLLPNENHTIA</sequence>
<name>A0A965ZE36_9SPHI</name>
<proteinExistence type="predicted"/>
<gene>
    <name evidence="1" type="ORF">GSY63_01810</name>
</gene>
<evidence type="ECO:0000313" key="1">
    <source>
        <dbReference type="EMBL" id="NCD68086.1"/>
    </source>
</evidence>
<keyword evidence="2" id="KW-1185">Reference proteome</keyword>
<protein>
    <submittedName>
        <fullName evidence="1">Nuclease</fullName>
    </submittedName>
</protein>
<organism evidence="1 2">
    <name type="scientific">Mucilaginibacter agri</name>
    <dbReference type="NCBI Taxonomy" id="2695265"/>
    <lineage>
        <taxon>Bacteria</taxon>
        <taxon>Pseudomonadati</taxon>
        <taxon>Bacteroidota</taxon>
        <taxon>Sphingobacteriia</taxon>
        <taxon>Sphingobacteriales</taxon>
        <taxon>Sphingobacteriaceae</taxon>
        <taxon>Mucilaginibacter</taxon>
    </lineage>
</organism>
<dbReference type="InterPro" id="IPR029470">
    <property type="entry name" value="PDDEXK_4"/>
</dbReference>
<dbReference type="Pfam" id="PF14281">
    <property type="entry name" value="PDDEXK_4"/>
    <property type="match status" value="1"/>
</dbReference>
<dbReference type="Proteomes" id="UP000638732">
    <property type="component" value="Unassembled WGS sequence"/>
</dbReference>
<dbReference type="AlphaFoldDB" id="A0A965ZE36"/>
<accession>A0A965ZE36</accession>
<dbReference type="EMBL" id="WWEO01000034">
    <property type="protein sequence ID" value="NCD68086.1"/>
    <property type="molecule type" value="Genomic_DNA"/>
</dbReference>
<evidence type="ECO:0000313" key="2">
    <source>
        <dbReference type="Proteomes" id="UP000638732"/>
    </source>
</evidence>
<comment type="caution">
    <text evidence="1">The sequence shown here is derived from an EMBL/GenBank/DDBJ whole genome shotgun (WGS) entry which is preliminary data.</text>
</comment>
<reference evidence="1" key="1">
    <citation type="submission" date="2020-01" db="EMBL/GenBank/DDBJ databases">
        <authorList>
            <person name="Seo Y.L."/>
        </authorList>
    </citation>
    <scope>NUCLEOTIDE SEQUENCE</scope>
    <source>
        <strain evidence="1">R11</strain>
    </source>
</reference>